<sequence length="129" mass="13726">MSQIIRYGSVSLVLLISACANVPSGPSMTVLPAPGQSFEQFNHDDGVCRIAAGRHLSDSAKDTAIGSAAPGTTDVIQQRYDEAYIRCMYSNDHPAPIIERTSNIPYLQNQPVYRTAPDSGKSSGAPSGQ</sequence>
<accession>A0A975R8N2</accession>
<keyword evidence="2" id="KW-0732">Signal</keyword>
<feature type="signal peptide" evidence="2">
    <location>
        <begin position="1"/>
        <end position="20"/>
    </location>
</feature>
<evidence type="ECO:0000313" key="3">
    <source>
        <dbReference type="EMBL" id="QWF69408.1"/>
    </source>
</evidence>
<name>A0A975R8N2_9GAMM</name>
<evidence type="ECO:0000256" key="1">
    <source>
        <dbReference type="SAM" id="MobiDB-lite"/>
    </source>
</evidence>
<protein>
    <recommendedName>
        <fullName evidence="5">Lipoprotein</fullName>
    </recommendedName>
</protein>
<proteinExistence type="predicted"/>
<evidence type="ECO:0000313" key="4">
    <source>
        <dbReference type="Proteomes" id="UP000676649"/>
    </source>
</evidence>
<feature type="compositionally biased region" description="Polar residues" evidence="1">
    <location>
        <begin position="120"/>
        <end position="129"/>
    </location>
</feature>
<dbReference type="AlphaFoldDB" id="A0A975R8N2"/>
<dbReference type="PROSITE" id="PS51257">
    <property type="entry name" value="PROKAR_LIPOPROTEIN"/>
    <property type="match status" value="1"/>
</dbReference>
<evidence type="ECO:0000256" key="2">
    <source>
        <dbReference type="SAM" id="SignalP"/>
    </source>
</evidence>
<dbReference type="Proteomes" id="UP000676649">
    <property type="component" value="Chromosome"/>
</dbReference>
<dbReference type="EMBL" id="CP073754">
    <property type="protein sequence ID" value="QWF69408.1"/>
    <property type="molecule type" value="Genomic_DNA"/>
</dbReference>
<dbReference type="RefSeq" id="WP_215579259.1">
    <property type="nucleotide sequence ID" value="NZ_CP073754.1"/>
</dbReference>
<evidence type="ECO:0008006" key="5">
    <source>
        <dbReference type="Google" id="ProtNLM"/>
    </source>
</evidence>
<organism evidence="3 4">
    <name type="scientific">Methylomonas paludis</name>
    <dbReference type="NCBI Taxonomy" id="1173101"/>
    <lineage>
        <taxon>Bacteria</taxon>
        <taxon>Pseudomonadati</taxon>
        <taxon>Pseudomonadota</taxon>
        <taxon>Gammaproteobacteria</taxon>
        <taxon>Methylococcales</taxon>
        <taxon>Methylococcaceae</taxon>
        <taxon>Methylomonas</taxon>
    </lineage>
</organism>
<feature type="chain" id="PRO_5037930050" description="Lipoprotein" evidence="2">
    <location>
        <begin position="21"/>
        <end position="129"/>
    </location>
</feature>
<gene>
    <name evidence="3" type="ORF">KEF85_08415</name>
</gene>
<feature type="region of interest" description="Disordered" evidence="1">
    <location>
        <begin position="108"/>
        <end position="129"/>
    </location>
</feature>
<keyword evidence="4" id="KW-1185">Reference proteome</keyword>
<reference evidence="3" key="1">
    <citation type="submission" date="2021-04" db="EMBL/GenBank/DDBJ databases">
        <title>Draft genome sequence data of methanotrophic Methylovulum sp. strain S1L and Methylomonas sp. strain S2AM isolated from boreal lake water columns.</title>
        <authorList>
            <person name="Rissanen A.J."/>
            <person name="Mangayil R."/>
            <person name="Svenning M.M."/>
            <person name="Khanongnuch R."/>
        </authorList>
    </citation>
    <scope>NUCLEOTIDE SEQUENCE</scope>
    <source>
        <strain evidence="3">S2AM</strain>
    </source>
</reference>
<dbReference type="KEGG" id="mpad:KEF85_08415"/>